<protein>
    <submittedName>
        <fullName evidence="1">Uncharacterized protein</fullName>
    </submittedName>
</protein>
<evidence type="ECO:0000313" key="2">
    <source>
        <dbReference type="Proteomes" id="UP000298663"/>
    </source>
</evidence>
<dbReference type="EMBL" id="AZBU02000005">
    <property type="protein sequence ID" value="TKR77278.1"/>
    <property type="molecule type" value="Genomic_DNA"/>
</dbReference>
<name>A0A4U5N4H0_STECR</name>
<organism evidence="1 2">
    <name type="scientific">Steinernema carpocapsae</name>
    <name type="common">Entomopathogenic nematode</name>
    <dbReference type="NCBI Taxonomy" id="34508"/>
    <lineage>
        <taxon>Eukaryota</taxon>
        <taxon>Metazoa</taxon>
        <taxon>Ecdysozoa</taxon>
        <taxon>Nematoda</taxon>
        <taxon>Chromadorea</taxon>
        <taxon>Rhabditida</taxon>
        <taxon>Tylenchina</taxon>
        <taxon>Panagrolaimomorpha</taxon>
        <taxon>Strongyloidoidea</taxon>
        <taxon>Steinernematidae</taxon>
        <taxon>Steinernema</taxon>
    </lineage>
</organism>
<dbReference type="AlphaFoldDB" id="A0A4U5N4H0"/>
<reference evidence="1 2" key="2">
    <citation type="journal article" date="2019" name="G3 (Bethesda)">
        <title>Hybrid Assembly of the Genome of the Entomopathogenic Nematode Steinernema carpocapsae Identifies the X-Chromosome.</title>
        <authorList>
            <person name="Serra L."/>
            <person name="Macchietto M."/>
            <person name="Macias-Munoz A."/>
            <person name="McGill C.J."/>
            <person name="Rodriguez I.M."/>
            <person name="Rodriguez B."/>
            <person name="Murad R."/>
            <person name="Mortazavi A."/>
        </authorList>
    </citation>
    <scope>NUCLEOTIDE SEQUENCE [LARGE SCALE GENOMIC DNA]</scope>
    <source>
        <strain evidence="1 2">ALL</strain>
    </source>
</reference>
<gene>
    <name evidence="1" type="ORF">L596_018280</name>
</gene>
<accession>A0A4U5N4H0</accession>
<comment type="caution">
    <text evidence="1">The sequence shown here is derived from an EMBL/GenBank/DDBJ whole genome shotgun (WGS) entry which is preliminary data.</text>
</comment>
<proteinExistence type="predicted"/>
<keyword evidence="2" id="KW-1185">Reference proteome</keyword>
<evidence type="ECO:0000313" key="1">
    <source>
        <dbReference type="EMBL" id="TKR77278.1"/>
    </source>
</evidence>
<sequence length="74" mass="8600">MFLPPFHLSLLNTYLLTPQKSLFFYFQPRSSEAVCENSQILSPTRTIFGLRRIPRSIRILQDDQRSSTVRSGIL</sequence>
<reference evidence="1 2" key="1">
    <citation type="journal article" date="2015" name="Genome Biol.">
        <title>Comparative genomics of Steinernema reveals deeply conserved gene regulatory networks.</title>
        <authorList>
            <person name="Dillman A.R."/>
            <person name="Macchietto M."/>
            <person name="Porter C.F."/>
            <person name="Rogers A."/>
            <person name="Williams B."/>
            <person name="Antoshechkin I."/>
            <person name="Lee M.M."/>
            <person name="Goodwin Z."/>
            <person name="Lu X."/>
            <person name="Lewis E.E."/>
            <person name="Goodrich-Blair H."/>
            <person name="Stock S.P."/>
            <person name="Adams B.J."/>
            <person name="Sternberg P.W."/>
            <person name="Mortazavi A."/>
        </authorList>
    </citation>
    <scope>NUCLEOTIDE SEQUENCE [LARGE SCALE GENOMIC DNA]</scope>
    <source>
        <strain evidence="1 2">ALL</strain>
    </source>
</reference>
<dbReference type="Proteomes" id="UP000298663">
    <property type="component" value="Unassembled WGS sequence"/>
</dbReference>